<protein>
    <recommendedName>
        <fullName evidence="9">C2H2-type domain-containing protein</fullName>
    </recommendedName>
</protein>
<feature type="compositionally biased region" description="Polar residues" evidence="8">
    <location>
        <begin position="2116"/>
        <end position="2136"/>
    </location>
</feature>
<dbReference type="InterPro" id="IPR050758">
    <property type="entry name" value="Znf_C2H2-type"/>
</dbReference>
<feature type="compositionally biased region" description="Basic residues" evidence="8">
    <location>
        <begin position="2028"/>
        <end position="2046"/>
    </location>
</feature>
<feature type="region of interest" description="Disordered" evidence="8">
    <location>
        <begin position="1"/>
        <end position="22"/>
    </location>
</feature>
<feature type="compositionally biased region" description="Polar residues" evidence="8">
    <location>
        <begin position="1990"/>
        <end position="2015"/>
    </location>
</feature>
<evidence type="ECO:0000256" key="5">
    <source>
        <dbReference type="ARBA" id="ARBA00022786"/>
    </source>
</evidence>
<feature type="region of interest" description="Disordered" evidence="8">
    <location>
        <begin position="1649"/>
        <end position="1746"/>
    </location>
</feature>
<evidence type="ECO:0000256" key="6">
    <source>
        <dbReference type="ARBA" id="ARBA00022833"/>
    </source>
</evidence>
<dbReference type="GO" id="GO:0008270">
    <property type="term" value="F:zinc ion binding"/>
    <property type="evidence" value="ECO:0007669"/>
    <property type="project" value="UniProtKB-KW"/>
</dbReference>
<feature type="compositionally biased region" description="Polar residues" evidence="8">
    <location>
        <begin position="2171"/>
        <end position="2182"/>
    </location>
</feature>
<dbReference type="InterPro" id="IPR036236">
    <property type="entry name" value="Znf_C2H2_sf"/>
</dbReference>
<organism evidence="10 11">
    <name type="scientific">Culter alburnus</name>
    <name type="common">Topmouth culter</name>
    <dbReference type="NCBI Taxonomy" id="194366"/>
    <lineage>
        <taxon>Eukaryota</taxon>
        <taxon>Metazoa</taxon>
        <taxon>Chordata</taxon>
        <taxon>Craniata</taxon>
        <taxon>Vertebrata</taxon>
        <taxon>Euteleostomi</taxon>
        <taxon>Actinopterygii</taxon>
        <taxon>Neopterygii</taxon>
        <taxon>Teleostei</taxon>
        <taxon>Ostariophysi</taxon>
        <taxon>Cypriniformes</taxon>
        <taxon>Xenocyprididae</taxon>
        <taxon>Xenocypridinae</taxon>
        <taxon>Culter</taxon>
    </lineage>
</organism>
<dbReference type="Gene3D" id="3.30.160.60">
    <property type="entry name" value="Classic Zinc Finger"/>
    <property type="match status" value="8"/>
</dbReference>
<gene>
    <name evidence="10" type="ORF">ABG768_012060</name>
</gene>
<feature type="domain" description="C2H2-type" evidence="9">
    <location>
        <begin position="3038"/>
        <end position="3065"/>
    </location>
</feature>
<feature type="compositionally biased region" description="Basic residues" evidence="8">
    <location>
        <begin position="2093"/>
        <end position="2107"/>
    </location>
</feature>
<feature type="region of interest" description="Disordered" evidence="8">
    <location>
        <begin position="883"/>
        <end position="903"/>
    </location>
</feature>
<feature type="compositionally biased region" description="Basic residues" evidence="8">
    <location>
        <begin position="1715"/>
        <end position="1725"/>
    </location>
</feature>
<feature type="domain" description="C2H2-type" evidence="9">
    <location>
        <begin position="2700"/>
        <end position="2719"/>
    </location>
</feature>
<feature type="domain" description="C2H2-type" evidence="9">
    <location>
        <begin position="3108"/>
        <end position="3135"/>
    </location>
</feature>
<dbReference type="PANTHER" id="PTHR23234">
    <property type="entry name" value="ZNF44 PROTEIN"/>
    <property type="match status" value="1"/>
</dbReference>
<feature type="compositionally biased region" description="Polar residues" evidence="8">
    <location>
        <begin position="883"/>
        <end position="897"/>
    </location>
</feature>
<feature type="domain" description="C2H2-type" evidence="9">
    <location>
        <begin position="2534"/>
        <end position="2561"/>
    </location>
</feature>
<feature type="compositionally biased region" description="Polar residues" evidence="8">
    <location>
        <begin position="1866"/>
        <end position="1891"/>
    </location>
</feature>
<feature type="compositionally biased region" description="Basic residues" evidence="8">
    <location>
        <begin position="1842"/>
        <end position="1859"/>
    </location>
</feature>
<feature type="domain" description="C2H2-type" evidence="9">
    <location>
        <begin position="3066"/>
        <end position="3093"/>
    </location>
</feature>
<evidence type="ECO:0000256" key="2">
    <source>
        <dbReference type="ARBA" id="ARBA00022723"/>
    </source>
</evidence>
<dbReference type="InterPro" id="IPR013087">
    <property type="entry name" value="Znf_C2H2_type"/>
</dbReference>
<feature type="compositionally biased region" description="Polar residues" evidence="8">
    <location>
        <begin position="2053"/>
        <end position="2063"/>
    </location>
</feature>
<feature type="compositionally biased region" description="Polar residues" evidence="8">
    <location>
        <begin position="1677"/>
        <end position="1703"/>
    </location>
</feature>
<feature type="compositionally biased region" description="Polar residues" evidence="8">
    <location>
        <begin position="1899"/>
        <end position="1911"/>
    </location>
</feature>
<feature type="region of interest" description="Disordered" evidence="8">
    <location>
        <begin position="3206"/>
        <end position="3247"/>
    </location>
</feature>
<feature type="compositionally biased region" description="Basic and acidic residues" evidence="8">
    <location>
        <begin position="1726"/>
        <end position="1739"/>
    </location>
</feature>
<feature type="region of interest" description="Disordered" evidence="8">
    <location>
        <begin position="2171"/>
        <end position="2193"/>
    </location>
</feature>
<evidence type="ECO:0000313" key="10">
    <source>
        <dbReference type="EMBL" id="KAK9957856.1"/>
    </source>
</evidence>
<feature type="domain" description="C2H2-type" evidence="9">
    <location>
        <begin position="2616"/>
        <end position="2643"/>
    </location>
</feature>
<feature type="domain" description="C2H2-type" evidence="9">
    <location>
        <begin position="3009"/>
        <end position="3037"/>
    </location>
</feature>
<feature type="compositionally biased region" description="Basic and acidic residues" evidence="8">
    <location>
        <begin position="614"/>
        <end position="626"/>
    </location>
</feature>
<feature type="compositionally biased region" description="Basic residues" evidence="8">
    <location>
        <begin position="817"/>
        <end position="826"/>
    </location>
</feature>
<dbReference type="SUPFAM" id="SSF57667">
    <property type="entry name" value="beta-beta-alpha zinc fingers"/>
    <property type="match status" value="8"/>
</dbReference>
<feature type="domain" description="C2H2-type" evidence="9">
    <location>
        <begin position="2755"/>
        <end position="2782"/>
    </location>
</feature>
<feature type="compositionally biased region" description="Polar residues" evidence="8">
    <location>
        <begin position="1928"/>
        <end position="1953"/>
    </location>
</feature>
<feature type="region of interest" description="Disordered" evidence="8">
    <location>
        <begin position="614"/>
        <end position="655"/>
    </location>
</feature>
<keyword evidence="3" id="KW-0677">Repeat</keyword>
<feature type="region of interest" description="Disordered" evidence="8">
    <location>
        <begin position="1776"/>
        <end position="1809"/>
    </location>
</feature>
<evidence type="ECO:0000256" key="4">
    <source>
        <dbReference type="ARBA" id="ARBA00022771"/>
    </source>
</evidence>
<feature type="compositionally biased region" description="Polar residues" evidence="8">
    <location>
        <begin position="3216"/>
        <end position="3247"/>
    </location>
</feature>
<feature type="compositionally biased region" description="Basic and acidic residues" evidence="8">
    <location>
        <begin position="1663"/>
        <end position="1676"/>
    </location>
</feature>
<keyword evidence="2" id="KW-0479">Metal-binding</keyword>
<feature type="domain" description="C2H2-type" evidence="9">
    <location>
        <begin position="2672"/>
        <end position="2699"/>
    </location>
</feature>
<evidence type="ECO:0000259" key="9">
    <source>
        <dbReference type="PROSITE" id="PS50157"/>
    </source>
</evidence>
<evidence type="ECO:0000313" key="11">
    <source>
        <dbReference type="Proteomes" id="UP001479290"/>
    </source>
</evidence>
<feature type="compositionally biased region" description="Basic residues" evidence="8">
    <location>
        <begin position="645"/>
        <end position="655"/>
    </location>
</feature>
<dbReference type="FunFam" id="3.30.160.60:FF:000446">
    <property type="entry name" value="Zinc finger protein"/>
    <property type="match status" value="1"/>
</dbReference>
<keyword evidence="6" id="KW-0862">Zinc</keyword>
<evidence type="ECO:0000256" key="3">
    <source>
        <dbReference type="ARBA" id="ARBA00022737"/>
    </source>
</evidence>
<reference evidence="10 11" key="1">
    <citation type="submission" date="2024-05" db="EMBL/GenBank/DDBJ databases">
        <title>A high-quality chromosomal-level genome assembly of Topmouth culter (Culter alburnus).</title>
        <authorList>
            <person name="Zhao H."/>
        </authorList>
    </citation>
    <scope>NUCLEOTIDE SEQUENCE [LARGE SCALE GENOMIC DNA]</scope>
    <source>
        <strain evidence="10">CATC2023</strain>
        <tissue evidence="10">Muscle</tissue>
    </source>
</reference>
<dbReference type="Proteomes" id="UP001479290">
    <property type="component" value="Unassembled WGS sequence"/>
</dbReference>
<feature type="domain" description="C2H2-type" evidence="9">
    <location>
        <begin position="2644"/>
        <end position="2671"/>
    </location>
</feature>
<feature type="compositionally biased region" description="Low complexity" evidence="8">
    <location>
        <begin position="795"/>
        <end position="816"/>
    </location>
</feature>
<dbReference type="FunFam" id="3.30.160.60:FF:000688">
    <property type="entry name" value="zinc finger protein 197 isoform X1"/>
    <property type="match status" value="1"/>
</dbReference>
<feature type="compositionally biased region" description="Polar residues" evidence="8">
    <location>
        <begin position="627"/>
        <end position="638"/>
    </location>
</feature>
<feature type="compositionally biased region" description="Polar residues" evidence="8">
    <location>
        <begin position="499"/>
        <end position="508"/>
    </location>
</feature>
<feature type="compositionally biased region" description="Basic and acidic residues" evidence="8">
    <location>
        <begin position="1789"/>
        <end position="1802"/>
    </location>
</feature>
<comment type="pathway">
    <text evidence="1">Protein modification; protein ubiquitination.</text>
</comment>
<dbReference type="EMBL" id="JAWDJR010000019">
    <property type="protein sequence ID" value="KAK9957856.1"/>
    <property type="molecule type" value="Genomic_DNA"/>
</dbReference>
<evidence type="ECO:0000256" key="7">
    <source>
        <dbReference type="PROSITE-ProRule" id="PRU00042"/>
    </source>
</evidence>
<feature type="region of interest" description="Disordered" evidence="8">
    <location>
        <begin position="481"/>
        <end position="508"/>
    </location>
</feature>
<feature type="domain" description="C2H2-type" evidence="9">
    <location>
        <begin position="2924"/>
        <end position="2947"/>
    </location>
</feature>
<feature type="domain" description="C2H2-type" evidence="9">
    <location>
        <begin position="2952"/>
        <end position="2979"/>
    </location>
</feature>
<feature type="region of interest" description="Disordered" evidence="8">
    <location>
        <begin position="792"/>
        <end position="843"/>
    </location>
</feature>
<feature type="region of interest" description="Disordered" evidence="8">
    <location>
        <begin position="1838"/>
        <end position="2063"/>
    </location>
</feature>
<name>A0AAW1Z8U5_CULAL</name>
<keyword evidence="11" id="KW-1185">Reference proteome</keyword>
<feature type="domain" description="C2H2-type" evidence="9">
    <location>
        <begin position="2506"/>
        <end position="2533"/>
    </location>
</feature>
<feature type="region of interest" description="Disordered" evidence="8">
    <location>
        <begin position="1005"/>
        <end position="1028"/>
    </location>
</feature>
<feature type="domain" description="C2H2-type" evidence="9">
    <location>
        <begin position="2981"/>
        <end position="3008"/>
    </location>
</feature>
<dbReference type="PROSITE" id="PS50157">
    <property type="entry name" value="ZINC_FINGER_C2H2_2"/>
    <property type="match status" value="15"/>
</dbReference>
<evidence type="ECO:0000256" key="1">
    <source>
        <dbReference type="ARBA" id="ARBA00004906"/>
    </source>
</evidence>
<feature type="region of interest" description="Disordered" evidence="8">
    <location>
        <begin position="2845"/>
        <end position="2867"/>
    </location>
</feature>
<feature type="domain" description="C2H2-type" evidence="9">
    <location>
        <begin position="2562"/>
        <end position="2589"/>
    </location>
</feature>
<dbReference type="PANTHER" id="PTHR23234:SF10">
    <property type="entry name" value="RIKEN CDNA 6720489N17 GENE-RELATED"/>
    <property type="match status" value="1"/>
</dbReference>
<comment type="caution">
    <text evidence="10">The sequence shown here is derived from an EMBL/GenBank/DDBJ whole genome shotgun (WGS) entry which is preliminary data.</text>
</comment>
<sequence>MDGELPPWNKHGSHNSRVPYNIAGEDQEDNDLIGDSFAAGEPMSSLSSCMSGAFKALLPDYHGTSSEITTNSVKYSYSPNNHCLIKPGAAVDEKMEERREKKDFLKDPLCEPSSSVTHLFPPRCAQYVPQEKNRDVDQGNCNWTSVIKDALEMSNGMEMEPTLSMDVCGPVMGFNAIYKGPETEAKFTLRDDYQIAGSNLNERQDGQGMKEEPDSFISMLSDGISKKKDVLEMGENDEPSILAVGSSLGKEELGRTGFRENEPGLLPGFNRSSYTPFSSSEGFVKSEIFPGIPSVKQSVEHTLQGTTQGSESCKDVSPKKTAGTDICFKHATGNNKTVPEGSNLYGLHHLDLQKECHQAEITDGNTSINYQDHSLQHDVQDKKVNTSNLHVSETKTNNTEISLKMETESAPEINNSTLRSETVPDQAVVSNKIRLDYKCKDSPIEPGESGKLNPSTVLLPCDEKVQNSEKNENAFLNITSESCIPPPTENVHAAPPSPTSRINCSSQPDLQKALQKCKKSRKRRKSELEKLNEPIHKSNKRDCSVYGTGISDCAVKPDTIGSEDTNQDFSLTKYDSTALKEEDLITNGVNPPSPRRKLLCPSQLRMTQLELVKDTAETSQKPDHSCSETSQVKASSTTRIDKKAVSRRKQKNRTRLGLKTKKSARFSNQCLSQSTVLSSEEDCTSHFQVSDAIQVKEVSNPAIIQQAISGLESSIPECSPKKSTKKKTLQTENYALLTLQSKGDPHDPTTCSEVEADLMDLKKHQKLRIPGIKASKGNNDMHATSLLNSQPLLDSVSQTDSVSTSVTESSNILSPKKNPKKSRQKKRADINKASKSPQENIPLPLCKSKENMVISNTRTMKEKRSVKKATRTDDCDTTLLDLQPSTATQEQTDSAPTAGTEVESPVVFRTPRKSVKKKLSNIKRKAVHIPTVDQTKAQSVLNPLSESDASIVQPTIRRFSPRKTLDKLFSRNTVSENCETVHLNQSISSNDSVSATVTDISDFSQKNTEKKSSKRRKTNTKFMEAQTSTTSQKEDVTVLPLEDLASIVVSNPEKIVKVKKLSRKKTNDNHLNDNLVEDTSLLAFVTQENSVSPSKVDSSSSFRQTNTLKKPRKKTVTKIKNEAEEILGINQHEDLVAITSKPSANIVASSSQMTLKEERLMEKAITKEVKDNHATALFVMQTSTATLQHTECVSTSFARSTSKKSKKMSDIQGGVLRTPAFDQSMQQELHPFDSASTTEIDTSDVLNQKKIKVKTKRQSKKVTKRKTHVTQAISSIRERSFPATVQHENLVSNRNTNSRSEEMTQKHMKKKTSALKVQNFQPEDYAEHSALLPELLPPPISLGKDATPDPCIKTDAVKESAETHVENQVFITTEDVACSQSLLKKAKKIKRKQLLVQKEVNEQSKILELAHRENKMSDAPSVVREVASENFEKLEADSCDQHLKVAKRKAKKCKQVAETHEFANVSLSQEKNTGSDRAGVTVTFTQIQDFCKVPDGHTVGSQQPEKDGDVVNQKDVIMEESKLKDLKTTKTPKTKSRKAGRKKRKIAGLLTQTVKEEEHKDISYDNRIACDFQNDTQIQISDSSQRTAVIPDKPVMKSRKSTRTQSNLGLFVENVSTQGSLDIAECHTRLGETLYSSMQPADCENQYTVEEKSPRRGRPPSIKSKEQKLPLAHLEDNTSPSVQISDLSSCEDSAKTPSSSMQTADCEDQYNVKQKSPRRGRPPSIKRKEQKLSIPHLEDNSSPSVQISDLTSCQDSTETHYSSMQPADCENQYTVEEKSPRRGRPPSIKSKEQKLPLAHLEDNSSPSVQISDLTSYQDSTETLSSSMQPADCEDQYTVQQKSTRRGRPPSIKSKKKKSSIAHLEDNTSPSVQISDLSSCQDSTETLSNSIQLGDCEGQYTKQKSPRQGRSPSNKNKKKKSSIAHLEDNTSPSIQMSDFSSCPDSTKTLSSSMQPADCEGQYTKQKSPRRGGPPSIKSKKRKLSIPHLEDNTSPSVQISDLSSCPDSTETLSSSMQPAECEGQYTVKQKSPKRGRPPSIKSKKRKLSIGHLEDNTSPSVQMSDLSSCQDSTETLSSSMQIADCEGQYTVEQKSPRRGRPPSIKNKKQKLSAAHLEDNTSPSVQISDPSSYQDSTENNVKAAASPAKQKVVQPLKKRRVIKVDTVMVTKQLGTDPSESLQSATDDLSHNIPANKHKKGKNFKRLKLSSLRVSSRTSEPSVKGFQKADIHSLPQNFTNNFNEKGKTSLPMPGTVKKQEGDVLADIKIENKATVKVVKRGKRGRKRRKIKEPHSDLVTEHEELQRLTTKAKNNKRQDCSEPAKSLLTKFSITNECSNEEQNSIVSSEKNDNKKTKLSSVEMLPALTEGTCQITPKTEVLCSSSTQLSSNLMKEVKKYKEHDAEPNGNDLFAVIDNTGLSGGELISSNVVKKESEHIELKCTPETDGLGVKMSGENIPDTSPEIENTFQTSTEQKVDGFTQDSEECVVMPNKVSNKRTVRSKPKEIMKKPLTCKYCGVSFRHITAYAIHQRIHTGDKPYKCKICGKTFAHLSKLKSHRNVHKQDTSFPCPCCSQKFLQKDDLLFHFQIHLQESKANSEPHKAIKSNKNTLSDVCSETPNNYGCLICKKNFVNHIKLQNHMQAHEVERPLTCKDCGKKFWKPSSLAAHEKSHWPVKPYACSICGKGFNQLKALKKHSQDHAGETPFSCFHCGHAFSALSELRMHQASKTCIARKNDEAGGNIEGFIVSQGVDGQVNTPVFFKCQICKQLFRKWCQYTLHLQTHTSSPPYICFSCGQCYEKDSEMNVHCEVCCQSSGEEQICGASLSEIMQSVTQAYPLKCTSSQTLPSTGFQLNSQTQTSSEQLPQLPQSMDEVPTQTRETDLSQLPKTCSTQSPIKLPIAQSPNHSDVGCTSTSSSLECIEITQSLWKFKCSRCGQRFEQYRTLSAHLKMHAPGFRYTCAHCGQFFERWSKLWLHQRRHRLKSRRYSCNQCNLQFHFFSSFKEHMIDHAGQSPYTCPLCPKTFIQEASLHAHQCESHKLCKSLKCDVCSKTFSSLTNLIKHSLLHNGSTSHICLPCNLSFTNTRVLKEHLKTHTTSHRPALPDIPSEPLDFPHKCKRCRASFSTGDLLYAHQIRHSRDAKTHVCPTLVPTSKLSDSCCSGTTSTPSTTRRNHISNLKLDGIPNDESLYVYSHPDRLYVPPSRRVQIPVINLDPDEHEEVSDSQNTSPELPNSEITAQSDSTHLPQATSGQETTNLNLSESIKEMANGKCNYSFRNRRSRFVETSVDMEMETTAHEESESFECADCTEKLSSVLSLYEHYILHAMGDTYVH</sequence>
<dbReference type="Pfam" id="PF00096">
    <property type="entry name" value="zf-C2H2"/>
    <property type="match status" value="5"/>
</dbReference>
<dbReference type="PROSITE" id="PS00028">
    <property type="entry name" value="ZINC_FINGER_C2H2_1"/>
    <property type="match status" value="15"/>
</dbReference>
<dbReference type="SMART" id="SM00355">
    <property type="entry name" value="ZnF_C2H2"/>
    <property type="match status" value="16"/>
</dbReference>
<proteinExistence type="predicted"/>
<keyword evidence="5" id="KW-0833">Ubl conjugation pathway</keyword>
<evidence type="ECO:0000256" key="8">
    <source>
        <dbReference type="SAM" id="MobiDB-lite"/>
    </source>
</evidence>
<keyword evidence="4 7" id="KW-0863">Zinc-finger</keyword>
<feature type="region of interest" description="Disordered" evidence="8">
    <location>
        <begin position="2088"/>
        <end position="2145"/>
    </location>
</feature>
<accession>A0AAW1Z8U5</accession>